<evidence type="ECO:0000313" key="2">
    <source>
        <dbReference type="EMBL" id="CAI9927854.1"/>
    </source>
</evidence>
<evidence type="ECO:0000313" key="4">
    <source>
        <dbReference type="Proteomes" id="UP001642409"/>
    </source>
</evidence>
<gene>
    <name evidence="2" type="ORF">HINF_LOCUS15499</name>
    <name evidence="3" type="ORF">HINF_LOCUS3308</name>
</gene>
<proteinExistence type="predicted"/>
<dbReference type="EMBL" id="CATOUU010000386">
    <property type="protein sequence ID" value="CAI9927854.1"/>
    <property type="molecule type" value="Genomic_DNA"/>
</dbReference>
<comment type="caution">
    <text evidence="2">The sequence shown here is derived from an EMBL/GenBank/DDBJ whole genome shotgun (WGS) entry which is preliminary data.</text>
</comment>
<organism evidence="2">
    <name type="scientific">Hexamita inflata</name>
    <dbReference type="NCBI Taxonomy" id="28002"/>
    <lineage>
        <taxon>Eukaryota</taxon>
        <taxon>Metamonada</taxon>
        <taxon>Diplomonadida</taxon>
        <taxon>Hexamitidae</taxon>
        <taxon>Hexamitinae</taxon>
        <taxon>Hexamita</taxon>
    </lineage>
</organism>
<dbReference type="EMBL" id="CAXDID020000006">
    <property type="protein sequence ID" value="CAL5975390.1"/>
    <property type="molecule type" value="Genomic_DNA"/>
</dbReference>
<name>A0AA86NXP6_9EUKA</name>
<reference evidence="3 4" key="2">
    <citation type="submission" date="2024-07" db="EMBL/GenBank/DDBJ databases">
        <authorList>
            <person name="Akdeniz Z."/>
        </authorList>
    </citation>
    <scope>NUCLEOTIDE SEQUENCE [LARGE SCALE GENOMIC DNA]</scope>
</reference>
<keyword evidence="4" id="KW-1185">Reference proteome</keyword>
<dbReference type="Proteomes" id="UP001642409">
    <property type="component" value="Unassembled WGS sequence"/>
</dbReference>
<sequence>MNLKQNNTPYICNLRASYSNQQQYVNQSEKNNLHRLNKMMNNLGRKKEIVKEIETEVQIIHKKVQSSIKVTENQLGYVNMQLQQIILPKAKLLNKSNSKIFDVEQKLKHGLTADQQKQIYDDIHVRNVQRNYKQLLDENDNNPVILAQLANRIKQGQFKINMDNIHKLQPRKNYSDEIGKIILKLQQIDLK</sequence>
<evidence type="ECO:0000313" key="3">
    <source>
        <dbReference type="EMBL" id="CAL5975390.1"/>
    </source>
</evidence>
<dbReference type="AlphaFoldDB" id="A0AA86NXP6"/>
<keyword evidence="1" id="KW-0175">Coiled coil</keyword>
<reference evidence="2" key="1">
    <citation type="submission" date="2023-06" db="EMBL/GenBank/DDBJ databases">
        <authorList>
            <person name="Kurt Z."/>
        </authorList>
    </citation>
    <scope>NUCLEOTIDE SEQUENCE</scope>
</reference>
<feature type="coiled-coil region" evidence="1">
    <location>
        <begin position="26"/>
        <end position="56"/>
    </location>
</feature>
<protein>
    <submittedName>
        <fullName evidence="3">Hypothetical_protein</fullName>
    </submittedName>
</protein>
<evidence type="ECO:0000256" key="1">
    <source>
        <dbReference type="SAM" id="Coils"/>
    </source>
</evidence>
<accession>A0AA86NXP6</accession>